<evidence type="ECO:0000256" key="8">
    <source>
        <dbReference type="SAM" id="SignalP"/>
    </source>
</evidence>
<evidence type="ECO:0000256" key="4">
    <source>
        <dbReference type="ARBA" id="ARBA00022692"/>
    </source>
</evidence>
<dbReference type="Gene3D" id="3.55.50.30">
    <property type="match status" value="1"/>
</dbReference>
<organism evidence="10 11">
    <name type="scientific">Chitinophaga polysaccharea</name>
    <dbReference type="NCBI Taxonomy" id="1293035"/>
    <lineage>
        <taxon>Bacteria</taxon>
        <taxon>Pseudomonadati</taxon>
        <taxon>Bacteroidota</taxon>
        <taxon>Chitinophagia</taxon>
        <taxon>Chitinophagales</taxon>
        <taxon>Chitinophagaceae</taxon>
        <taxon>Chitinophaga</taxon>
    </lineage>
</organism>
<dbReference type="SUPFAM" id="SSF56935">
    <property type="entry name" value="Porins"/>
    <property type="match status" value="1"/>
</dbReference>
<sequence>MKLSTAFLFVSIMHLGATAYSQVTLSVRNMPLGKVFTLIKAQTGREIFYSMDLLRQGENVTLQLNNAPLQRAMDEVLKGRGLTFEIIDKNIVITKQKAASPEVVQDQVISGKVTDEAGNPLPGASLKWKNTAQGANTDASGNFSLKVPNGGGTLVITFVGYESQEIAVAKGSNLKIALKASTSKLGDLVVIGYGTRKKALLTSSISTVKATEFESIPTGSLSNLLQGRLSGTYVQTSSGFPGQGSGIRVRINTSWNNSPLVYVIDGVVRDEQSFNALDPNEVEEVTVLKDAASAAIYGSRSSNGVLMVTTKKGKSGKPVVAVSSTVSTERYTQVPKYMEAGKSMDAIASVYNSVSPEEKDWLVKNNPDGMNLFRSVYRNPRDQRYTASLSGGSNDVTYFLGGSYYNQDGFLSKLNYNKYNLRGNVQVKSIKNLTVGLNVSTNTAIFNGYSFGQTSGNADQQEFYKNFMYMNPWVPANIDGKFPDIGWIGNPAALLAGPGYRKNRNQQVDALLNFEYKIPFVEGLSINGAFSKNYNNNFTKEFASKSLLYKFKMAGANSRIFTNEVIGTTLSYAPAEEFIANATSQSNSYQLNGQLNYQRSFGKHQVEANAIVEQYEYQSYAFNGNRRGFPLYPLDQFFAASGDSKYWGINGNEGQDGRVSYIGRINYNYDERFLFTASARRDGSIKFAPDRRWGTFPSVSAGWIISNESFFKNSADLSFVDFLKVRGNFAQTGNDAIGGWAWLEQYNISGDSYFEGTNGTSNPRLTYGGIPNPNLTWEKSNSVDVGFELGIFKSINLTADYWTRHTYDILGSRILAVPLEYGANLPSENYGIVNGHGADFELEYNTKLSHDFSLGIKANLGFAGNKVIKRDVAANAQDVDNPNGKSLSYQAGYRTTGILRSQGEVDKLPQGYTIFGAKPEPGMMNFQDISGPNGVPDGKIDNYDRVVLGSNFGPGGAKESFGLLLNLGWKNLHLEMLFSGLAGFKIVYNDPWGRQFADGNLTPIYHDNAWTPDNPNGTHPRLYSWGDARAQGYVQVSDFNTYPGSFIRMKNLNLSYSLTANTLKRIGLTGARVWASATNLFYLSKFKFYDPELYGFSAYPASKTYSLGLNINL</sequence>
<dbReference type="PROSITE" id="PS52016">
    <property type="entry name" value="TONB_DEPENDENT_REC_3"/>
    <property type="match status" value="1"/>
</dbReference>
<keyword evidence="8" id="KW-0732">Signal</keyword>
<feature type="domain" description="Secretin/TonB short N-terminal" evidence="9">
    <location>
        <begin position="47"/>
        <end position="96"/>
    </location>
</feature>
<dbReference type="InterPro" id="IPR011662">
    <property type="entry name" value="Secretin/TonB_short_N"/>
</dbReference>
<evidence type="ECO:0000256" key="2">
    <source>
        <dbReference type="ARBA" id="ARBA00022448"/>
    </source>
</evidence>
<dbReference type="Gene3D" id="2.40.170.20">
    <property type="entry name" value="TonB-dependent receptor, beta-barrel domain"/>
    <property type="match status" value="1"/>
</dbReference>
<evidence type="ECO:0000256" key="3">
    <source>
        <dbReference type="ARBA" id="ARBA00022452"/>
    </source>
</evidence>
<dbReference type="NCBIfam" id="TIGR04056">
    <property type="entry name" value="OMP_RagA_SusC"/>
    <property type="match status" value="1"/>
</dbReference>
<evidence type="ECO:0000256" key="1">
    <source>
        <dbReference type="ARBA" id="ARBA00004571"/>
    </source>
</evidence>
<proteinExistence type="inferred from homology"/>
<keyword evidence="3 7" id="KW-1134">Transmembrane beta strand</keyword>
<evidence type="ECO:0000259" key="9">
    <source>
        <dbReference type="SMART" id="SM00965"/>
    </source>
</evidence>
<dbReference type="InterPro" id="IPR036942">
    <property type="entry name" value="Beta-barrel_TonB_sf"/>
</dbReference>
<name>A0A561PUE9_9BACT</name>
<evidence type="ECO:0000313" key="10">
    <source>
        <dbReference type="EMBL" id="TWF41736.1"/>
    </source>
</evidence>
<evidence type="ECO:0000256" key="6">
    <source>
        <dbReference type="ARBA" id="ARBA00023237"/>
    </source>
</evidence>
<keyword evidence="2 7" id="KW-0813">Transport</keyword>
<dbReference type="InterPro" id="IPR039426">
    <property type="entry name" value="TonB-dep_rcpt-like"/>
</dbReference>
<keyword evidence="4 7" id="KW-0812">Transmembrane</keyword>
<keyword evidence="6 7" id="KW-0998">Cell outer membrane</keyword>
<dbReference type="Gene3D" id="2.170.130.10">
    <property type="entry name" value="TonB-dependent receptor, plug domain"/>
    <property type="match status" value="1"/>
</dbReference>
<comment type="caution">
    <text evidence="10">The sequence shown here is derived from an EMBL/GenBank/DDBJ whole genome shotgun (WGS) entry which is preliminary data.</text>
</comment>
<dbReference type="InterPro" id="IPR037066">
    <property type="entry name" value="Plug_dom_sf"/>
</dbReference>
<evidence type="ECO:0000256" key="5">
    <source>
        <dbReference type="ARBA" id="ARBA00023136"/>
    </source>
</evidence>
<dbReference type="SUPFAM" id="SSF49464">
    <property type="entry name" value="Carboxypeptidase regulatory domain-like"/>
    <property type="match status" value="1"/>
</dbReference>
<dbReference type="RefSeq" id="WP_186452438.1">
    <property type="nucleotide sequence ID" value="NZ_VIWO01000003.1"/>
</dbReference>
<dbReference type="InterPro" id="IPR012910">
    <property type="entry name" value="Plug_dom"/>
</dbReference>
<evidence type="ECO:0000313" key="11">
    <source>
        <dbReference type="Proteomes" id="UP000320811"/>
    </source>
</evidence>
<dbReference type="AlphaFoldDB" id="A0A561PUE9"/>
<dbReference type="NCBIfam" id="TIGR04057">
    <property type="entry name" value="SusC_RagA_signa"/>
    <property type="match status" value="1"/>
</dbReference>
<gene>
    <name evidence="10" type="ORF">FHW36_103540</name>
</gene>
<comment type="subcellular location">
    <subcellularLocation>
        <location evidence="1 7">Cell outer membrane</location>
        <topology evidence="1 7">Multi-pass membrane protein</topology>
    </subcellularLocation>
</comment>
<keyword evidence="11" id="KW-1185">Reference proteome</keyword>
<feature type="chain" id="PRO_5021963054" evidence="8">
    <location>
        <begin position="20"/>
        <end position="1113"/>
    </location>
</feature>
<reference evidence="10 11" key="1">
    <citation type="submission" date="2019-06" db="EMBL/GenBank/DDBJ databases">
        <title>Sorghum-associated microbial communities from plants grown in Nebraska, USA.</title>
        <authorList>
            <person name="Schachtman D."/>
        </authorList>
    </citation>
    <scope>NUCLEOTIDE SEQUENCE [LARGE SCALE GENOMIC DNA]</scope>
    <source>
        <strain evidence="10 11">1209</strain>
    </source>
</reference>
<dbReference type="Gene3D" id="2.60.40.1120">
    <property type="entry name" value="Carboxypeptidase-like, regulatory domain"/>
    <property type="match status" value="1"/>
</dbReference>
<dbReference type="InterPro" id="IPR008969">
    <property type="entry name" value="CarboxyPept-like_regulatory"/>
</dbReference>
<dbReference type="Proteomes" id="UP000320811">
    <property type="component" value="Unassembled WGS sequence"/>
</dbReference>
<comment type="similarity">
    <text evidence="7">Belongs to the TonB-dependent receptor family.</text>
</comment>
<dbReference type="Pfam" id="PF07715">
    <property type="entry name" value="Plug"/>
    <property type="match status" value="1"/>
</dbReference>
<protein>
    <submittedName>
        <fullName evidence="10">TonB-linked SusC/RagA family outer membrane protein</fullName>
    </submittedName>
</protein>
<feature type="signal peptide" evidence="8">
    <location>
        <begin position="1"/>
        <end position="19"/>
    </location>
</feature>
<evidence type="ECO:0000256" key="7">
    <source>
        <dbReference type="PROSITE-ProRule" id="PRU01360"/>
    </source>
</evidence>
<keyword evidence="5 7" id="KW-0472">Membrane</keyword>
<dbReference type="GO" id="GO:0009279">
    <property type="term" value="C:cell outer membrane"/>
    <property type="evidence" value="ECO:0007669"/>
    <property type="project" value="UniProtKB-SubCell"/>
</dbReference>
<dbReference type="InterPro" id="IPR023997">
    <property type="entry name" value="TonB-dep_OMP_SusC/RagA_CS"/>
</dbReference>
<dbReference type="SMART" id="SM00965">
    <property type="entry name" value="STN"/>
    <property type="match status" value="1"/>
</dbReference>
<dbReference type="EMBL" id="VIWO01000003">
    <property type="protein sequence ID" value="TWF41736.1"/>
    <property type="molecule type" value="Genomic_DNA"/>
</dbReference>
<accession>A0A561PUE9</accession>
<dbReference type="InterPro" id="IPR023996">
    <property type="entry name" value="TonB-dep_OMP_SusC/RagA"/>
</dbReference>
<dbReference type="Pfam" id="PF07660">
    <property type="entry name" value="STN"/>
    <property type="match status" value="1"/>
</dbReference>
<dbReference type="Pfam" id="PF13715">
    <property type="entry name" value="CarbopepD_reg_2"/>
    <property type="match status" value="1"/>
</dbReference>